<feature type="domain" description="CCHC-type" evidence="1">
    <location>
        <begin position="4"/>
        <end position="19"/>
    </location>
</feature>
<evidence type="ECO:0000313" key="3">
    <source>
        <dbReference type="Proteomes" id="UP001458880"/>
    </source>
</evidence>
<organism evidence="2 3">
    <name type="scientific">Popillia japonica</name>
    <name type="common">Japanese beetle</name>
    <dbReference type="NCBI Taxonomy" id="7064"/>
    <lineage>
        <taxon>Eukaryota</taxon>
        <taxon>Metazoa</taxon>
        <taxon>Ecdysozoa</taxon>
        <taxon>Arthropoda</taxon>
        <taxon>Hexapoda</taxon>
        <taxon>Insecta</taxon>
        <taxon>Pterygota</taxon>
        <taxon>Neoptera</taxon>
        <taxon>Endopterygota</taxon>
        <taxon>Coleoptera</taxon>
        <taxon>Polyphaga</taxon>
        <taxon>Scarabaeiformia</taxon>
        <taxon>Scarabaeidae</taxon>
        <taxon>Rutelinae</taxon>
        <taxon>Popillia</taxon>
    </lineage>
</organism>
<dbReference type="InterPro" id="IPR001878">
    <property type="entry name" value="Znf_CCHC"/>
</dbReference>
<dbReference type="EMBL" id="JASPKY010003406">
    <property type="protein sequence ID" value="KAK9663736.1"/>
    <property type="molecule type" value="Genomic_DNA"/>
</dbReference>
<comment type="caution">
    <text evidence="2">The sequence shown here is derived from an EMBL/GenBank/DDBJ whole genome shotgun (WGS) entry which is preliminary data.</text>
</comment>
<dbReference type="Gene3D" id="4.10.60.10">
    <property type="entry name" value="Zinc finger, CCHC-type"/>
    <property type="match status" value="1"/>
</dbReference>
<keyword evidence="3" id="KW-1185">Reference proteome</keyword>
<dbReference type="GO" id="GO:0008270">
    <property type="term" value="F:zinc ion binding"/>
    <property type="evidence" value="ECO:0007669"/>
    <property type="project" value="InterPro"/>
</dbReference>
<name>A0AAW1GLD0_POPJA</name>
<dbReference type="Proteomes" id="UP001458880">
    <property type="component" value="Unassembled WGS sequence"/>
</dbReference>
<gene>
    <name evidence="2" type="ORF">QE152_g41392</name>
</gene>
<accession>A0AAW1GLD0</accession>
<sequence length="165" mass="19493">KKFNCYRCKTRHGLRECPAYGKKCTKCGILNHFARACRIKNVEEVQEDNTDTDNESENDEMSIYSLVIVNSLNVSISAWYENIRLDNKAIKVKDRYRNTPITELGLSPAQVLMSRSLRTKIPVCDRKLKPKKNNNQIRQKIQEERKREKDYYDRNAFLSFQNIQR</sequence>
<feature type="non-terminal residue" evidence="2">
    <location>
        <position position="1"/>
    </location>
</feature>
<feature type="domain" description="CCHC-type" evidence="1">
    <location>
        <begin position="23"/>
        <end position="39"/>
    </location>
</feature>
<dbReference type="SMART" id="SM00343">
    <property type="entry name" value="ZnF_C2HC"/>
    <property type="match status" value="2"/>
</dbReference>
<dbReference type="AlphaFoldDB" id="A0AAW1GLD0"/>
<proteinExistence type="predicted"/>
<reference evidence="2 3" key="1">
    <citation type="journal article" date="2024" name="BMC Genomics">
        <title>De novo assembly and annotation of Popillia japonica's genome with initial clues to its potential as an invasive pest.</title>
        <authorList>
            <person name="Cucini C."/>
            <person name="Boschi S."/>
            <person name="Funari R."/>
            <person name="Cardaioli E."/>
            <person name="Iannotti N."/>
            <person name="Marturano G."/>
            <person name="Paoli F."/>
            <person name="Bruttini M."/>
            <person name="Carapelli A."/>
            <person name="Frati F."/>
            <person name="Nardi F."/>
        </authorList>
    </citation>
    <scope>NUCLEOTIDE SEQUENCE [LARGE SCALE GENOMIC DNA]</scope>
    <source>
        <strain evidence="2">DMR45628</strain>
    </source>
</reference>
<dbReference type="GO" id="GO:0003676">
    <property type="term" value="F:nucleic acid binding"/>
    <property type="evidence" value="ECO:0007669"/>
    <property type="project" value="InterPro"/>
</dbReference>
<protein>
    <recommendedName>
        <fullName evidence="1">CCHC-type domain-containing protein</fullName>
    </recommendedName>
</protein>
<evidence type="ECO:0000259" key="1">
    <source>
        <dbReference type="SMART" id="SM00343"/>
    </source>
</evidence>
<evidence type="ECO:0000313" key="2">
    <source>
        <dbReference type="EMBL" id="KAK9663736.1"/>
    </source>
</evidence>